<gene>
    <name evidence="7" type="ORF">DSM106972_033130</name>
</gene>
<dbReference type="RefSeq" id="WP_127081780.1">
    <property type="nucleotide sequence ID" value="NZ_RSCL01000007.1"/>
</dbReference>
<dbReference type="Pfam" id="PF04932">
    <property type="entry name" value="Wzy_C"/>
    <property type="match status" value="1"/>
</dbReference>
<evidence type="ECO:0000313" key="8">
    <source>
        <dbReference type="Proteomes" id="UP000271624"/>
    </source>
</evidence>
<dbReference type="PANTHER" id="PTHR37422">
    <property type="entry name" value="TEICHURONIC ACID BIOSYNTHESIS PROTEIN TUAE"/>
    <property type="match status" value="1"/>
</dbReference>
<comment type="caution">
    <text evidence="7">The sequence shown here is derived from an EMBL/GenBank/DDBJ whole genome shotgun (WGS) entry which is preliminary data.</text>
</comment>
<dbReference type="InterPro" id="IPR051533">
    <property type="entry name" value="WaaL-like"/>
</dbReference>
<evidence type="ECO:0000256" key="1">
    <source>
        <dbReference type="ARBA" id="ARBA00004141"/>
    </source>
</evidence>
<keyword evidence="3 5" id="KW-1133">Transmembrane helix</keyword>
<proteinExistence type="predicted"/>
<feature type="transmembrane region" description="Helical" evidence="5">
    <location>
        <begin position="217"/>
        <end position="249"/>
    </location>
</feature>
<dbReference type="OrthoDB" id="484624at2"/>
<evidence type="ECO:0000256" key="5">
    <source>
        <dbReference type="SAM" id="Phobius"/>
    </source>
</evidence>
<dbReference type="AlphaFoldDB" id="A0A433VJ38"/>
<comment type="subcellular location">
    <subcellularLocation>
        <location evidence="1">Membrane</location>
        <topology evidence="1">Multi-pass membrane protein</topology>
    </subcellularLocation>
</comment>
<dbReference type="InterPro" id="IPR007016">
    <property type="entry name" value="O-antigen_ligase-rel_domated"/>
</dbReference>
<feature type="domain" description="O-antigen ligase-related" evidence="6">
    <location>
        <begin position="219"/>
        <end position="352"/>
    </location>
</feature>
<dbReference type="EMBL" id="RSCL01000007">
    <property type="protein sequence ID" value="RUT06107.1"/>
    <property type="molecule type" value="Genomic_DNA"/>
</dbReference>
<evidence type="ECO:0000256" key="2">
    <source>
        <dbReference type="ARBA" id="ARBA00022692"/>
    </source>
</evidence>
<accession>A0A433VJ38</accession>
<organism evidence="7 8">
    <name type="scientific">Dulcicalothrix desertica PCC 7102</name>
    <dbReference type="NCBI Taxonomy" id="232991"/>
    <lineage>
        <taxon>Bacteria</taxon>
        <taxon>Bacillati</taxon>
        <taxon>Cyanobacteriota</taxon>
        <taxon>Cyanophyceae</taxon>
        <taxon>Nostocales</taxon>
        <taxon>Calotrichaceae</taxon>
        <taxon>Dulcicalothrix</taxon>
    </lineage>
</organism>
<feature type="transmembrane region" description="Helical" evidence="5">
    <location>
        <begin position="346"/>
        <end position="365"/>
    </location>
</feature>
<evidence type="ECO:0000256" key="3">
    <source>
        <dbReference type="ARBA" id="ARBA00022989"/>
    </source>
</evidence>
<keyword evidence="4 5" id="KW-0472">Membrane</keyword>
<dbReference type="PANTHER" id="PTHR37422:SF13">
    <property type="entry name" value="LIPOPOLYSACCHARIDE BIOSYNTHESIS PROTEIN PA4999-RELATED"/>
    <property type="match status" value="1"/>
</dbReference>
<evidence type="ECO:0000313" key="7">
    <source>
        <dbReference type="EMBL" id="RUT06107.1"/>
    </source>
</evidence>
<dbReference type="GO" id="GO:0016020">
    <property type="term" value="C:membrane"/>
    <property type="evidence" value="ECO:0007669"/>
    <property type="project" value="UniProtKB-SubCell"/>
</dbReference>
<reference evidence="7" key="1">
    <citation type="submission" date="2018-12" db="EMBL/GenBank/DDBJ databases">
        <authorList>
            <person name="Will S."/>
            <person name="Neumann-Schaal M."/>
            <person name="Henke P."/>
        </authorList>
    </citation>
    <scope>NUCLEOTIDE SEQUENCE</scope>
    <source>
        <strain evidence="7">PCC 7102</strain>
    </source>
</reference>
<name>A0A433VJ38_9CYAN</name>
<feature type="transmembrane region" description="Helical" evidence="5">
    <location>
        <begin position="104"/>
        <end position="120"/>
    </location>
</feature>
<reference evidence="7" key="2">
    <citation type="journal article" date="2019" name="Genome Biol. Evol.">
        <title>Day and night: Metabolic profiles and evolutionary relationships of six axenic non-marine cyanobacteria.</title>
        <authorList>
            <person name="Will S.E."/>
            <person name="Henke P."/>
            <person name="Boedeker C."/>
            <person name="Huang S."/>
            <person name="Brinkmann H."/>
            <person name="Rohde M."/>
            <person name="Jarek M."/>
            <person name="Friedl T."/>
            <person name="Seufert S."/>
            <person name="Schumacher M."/>
            <person name="Overmann J."/>
            <person name="Neumann-Schaal M."/>
            <person name="Petersen J."/>
        </authorList>
    </citation>
    <scope>NUCLEOTIDE SEQUENCE [LARGE SCALE GENOMIC DNA]</scope>
    <source>
        <strain evidence="7">PCC 7102</strain>
    </source>
</reference>
<evidence type="ECO:0000256" key="4">
    <source>
        <dbReference type="ARBA" id="ARBA00023136"/>
    </source>
</evidence>
<keyword evidence="2 5" id="KW-0812">Transmembrane</keyword>
<protein>
    <recommendedName>
        <fullName evidence="6">O-antigen ligase-related domain-containing protein</fullName>
    </recommendedName>
</protein>
<feature type="transmembrane region" description="Helical" evidence="5">
    <location>
        <begin position="12"/>
        <end position="42"/>
    </location>
</feature>
<sequence length="414" mass="46924">MKPQNLEEKLVWYYLIGTYVFYFLGAQYILMSIIAWSLTLYLGKKLWNQTENTPIEEKVTIPFSVWVWIISMLVMEVALIMAHIDFDLGAGRIITSSINWARTWAYLALLPLIGCLNIRPQLLYRSVCIICLQSLIFIPISYLAFILHLPPNLYTSPLYLIGGNDVSLYNIVLYGFEEETNANRLQLFAPWPPALGMVACVYFFLACQEPNKKWRWIGIIGSIAMVIVTFSRLAILSIIAVPVITWFLVNFTRPKTQITTGVVSFFASMFAPVLLNFFQTFKEQFSNARPGSSRVRAALGRIALQRWSEAPIWGHGIVEPRGPKIVAFMPIGTHHTWFGILFEKGLVGLIGLAVPLVWSFIDLVYKAHKSTTAKAGLSVLLVIFLFTFGEKIEGLTYLYWPGLVLMGIAFKEKV</sequence>
<feature type="transmembrane region" description="Helical" evidence="5">
    <location>
        <begin position="188"/>
        <end position="205"/>
    </location>
</feature>
<feature type="transmembrane region" description="Helical" evidence="5">
    <location>
        <begin position="261"/>
        <end position="281"/>
    </location>
</feature>
<keyword evidence="8" id="KW-1185">Reference proteome</keyword>
<evidence type="ECO:0000259" key="6">
    <source>
        <dbReference type="Pfam" id="PF04932"/>
    </source>
</evidence>
<feature type="transmembrane region" description="Helical" evidence="5">
    <location>
        <begin position="63"/>
        <end position="84"/>
    </location>
</feature>
<dbReference type="Proteomes" id="UP000271624">
    <property type="component" value="Unassembled WGS sequence"/>
</dbReference>
<feature type="transmembrane region" description="Helical" evidence="5">
    <location>
        <begin position="127"/>
        <end position="146"/>
    </location>
</feature>